<evidence type="ECO:0000256" key="1">
    <source>
        <dbReference type="ARBA" id="ARBA00023015"/>
    </source>
</evidence>
<feature type="compositionally biased region" description="Basic residues" evidence="3">
    <location>
        <begin position="12"/>
        <end position="23"/>
    </location>
</feature>
<dbReference type="InterPro" id="IPR027383">
    <property type="entry name" value="Znf_put"/>
</dbReference>
<evidence type="ECO:0000256" key="2">
    <source>
        <dbReference type="ARBA" id="ARBA00023163"/>
    </source>
</evidence>
<dbReference type="Pfam" id="PF13490">
    <property type="entry name" value="zf-HC2"/>
    <property type="match status" value="1"/>
</dbReference>
<evidence type="ECO:0000256" key="3">
    <source>
        <dbReference type="SAM" id="MobiDB-lite"/>
    </source>
</evidence>
<name>A0ABS6KTB2_9MYCO</name>
<gene>
    <name evidence="6" type="ORF">FR943_23130</name>
</gene>
<dbReference type="Gene3D" id="1.10.10.1320">
    <property type="entry name" value="Anti-sigma factor, zinc-finger domain"/>
    <property type="match status" value="1"/>
</dbReference>
<evidence type="ECO:0000313" key="6">
    <source>
        <dbReference type="EMBL" id="MBU9766720.1"/>
    </source>
</evidence>
<evidence type="ECO:0000313" key="7">
    <source>
        <dbReference type="Proteomes" id="UP000812982"/>
    </source>
</evidence>
<keyword evidence="2" id="KW-0804">Transcription</keyword>
<dbReference type="Proteomes" id="UP000812982">
    <property type="component" value="Unassembled WGS sequence"/>
</dbReference>
<keyword evidence="1" id="KW-0805">Transcription regulation</keyword>
<dbReference type="InterPro" id="IPR041916">
    <property type="entry name" value="Anti_sigma_zinc_sf"/>
</dbReference>
<keyword evidence="4" id="KW-1133">Transmembrane helix</keyword>
<evidence type="ECO:0000256" key="4">
    <source>
        <dbReference type="SAM" id="Phobius"/>
    </source>
</evidence>
<comment type="caution">
    <text evidence="6">The sequence shown here is derived from an EMBL/GenBank/DDBJ whole genome shotgun (WGS) entry which is preliminary data.</text>
</comment>
<protein>
    <submittedName>
        <fullName evidence="6">Zf-HC2 domain-containing protein</fullName>
    </submittedName>
</protein>
<feature type="region of interest" description="Disordered" evidence="3">
    <location>
        <begin position="1"/>
        <end position="36"/>
    </location>
</feature>
<feature type="domain" description="Putative zinc-finger" evidence="5">
    <location>
        <begin position="107"/>
        <end position="135"/>
    </location>
</feature>
<keyword evidence="4" id="KW-0472">Membrane</keyword>
<dbReference type="EMBL" id="VOMB01000024">
    <property type="protein sequence ID" value="MBU9766720.1"/>
    <property type="molecule type" value="Genomic_DNA"/>
</dbReference>
<keyword evidence="7" id="KW-1185">Reference proteome</keyword>
<keyword evidence="4" id="KW-0812">Transmembrane</keyword>
<reference evidence="6 7" key="1">
    <citation type="journal article" date="2021" name="Sci. Rep.">
        <title>Phenotypic and genomic hallmarks of a novel, potentially pathogenic rapidly growing Mycobacterium species related to the Mycobacterium fortuitum complex.</title>
        <authorList>
            <person name="Gharbi R."/>
            <person name="Khanna V."/>
            <person name="Frigui W."/>
            <person name="Mhenni B."/>
            <person name="Brosch R."/>
            <person name="Mardassi H."/>
        </authorList>
    </citation>
    <scope>NUCLEOTIDE SEQUENCE [LARGE SCALE GENOMIC DNA]</scope>
    <source>
        <strain evidence="6 7">TNTM28</strain>
    </source>
</reference>
<organism evidence="6 7">
    <name type="scientific">[Mycobacterium] fortunisiensis</name>
    <dbReference type="NCBI Taxonomy" id="2600579"/>
    <lineage>
        <taxon>Bacteria</taxon>
        <taxon>Bacillati</taxon>
        <taxon>Actinomycetota</taxon>
        <taxon>Actinomycetes</taxon>
        <taxon>Mycobacteriales</taxon>
        <taxon>Mycobacteriaceae</taxon>
        <taxon>Mycolicibacterium</taxon>
    </lineage>
</organism>
<sequence length="314" mass="33437">MAAQVTPERSTCRHRHRPRHRHHAAEPGCRQQVPGTDRHRGIAATVVPRTSRGGQGAVLRRSHPCRGSRTAQCCCRDREITQLLRSARAAQCVRRDGAAVIDEPHVLLGAYILGGLDAEERTSFEAHLRECAQCRAQAADFAPLPALLSKADPADLETESTAGDDQTPALADMLAERRAAAHRRLRRRVALGSCAAVLAAVALLVVIPRGDTPPPGTGTFAMHSMAATGASGSVTLTPKPWGTAIVLDLKELPPDGVFTLRTMDDSGQMQPAATWAAMPTGAGVVHGATSIPMPKLRKLNIVDANNTVLATVER</sequence>
<proteinExistence type="predicted"/>
<feature type="transmembrane region" description="Helical" evidence="4">
    <location>
        <begin position="189"/>
        <end position="207"/>
    </location>
</feature>
<evidence type="ECO:0000259" key="5">
    <source>
        <dbReference type="Pfam" id="PF13490"/>
    </source>
</evidence>
<accession>A0ABS6KTB2</accession>